<comment type="subunit">
    <text evidence="1">Monomer in both c-di-GMP-bound and free forms.</text>
</comment>
<dbReference type="GO" id="GO:0035438">
    <property type="term" value="F:cyclic-di-GMP binding"/>
    <property type="evidence" value="ECO:0007669"/>
    <property type="project" value="InterPro"/>
</dbReference>
<feature type="domain" description="PilZ" evidence="2">
    <location>
        <begin position="4"/>
        <end position="101"/>
    </location>
</feature>
<organism evidence="3 4">
    <name type="scientific">Aliivibrio salmonicida (strain LFI1238)</name>
    <name type="common">Vibrio salmonicida (strain LFI1238)</name>
    <dbReference type="NCBI Taxonomy" id="316275"/>
    <lineage>
        <taxon>Bacteria</taxon>
        <taxon>Pseudomonadati</taxon>
        <taxon>Pseudomonadota</taxon>
        <taxon>Gammaproteobacteria</taxon>
        <taxon>Vibrionales</taxon>
        <taxon>Vibrionaceae</taxon>
        <taxon>Aliivibrio</taxon>
    </lineage>
</organism>
<comment type="function">
    <text evidence="1">Binds the second messenger bis-(3'-5') cyclic dimeric guanosine monophosphate (c-di-GMP). Can bind two c-di-GMP molecules per monomer. May play a role in bacterial second-messenger regulated processes. Binding to c-di-GMP induces a conformational change of the C- and N-termini resulting in the exposure of a highly negative surface on one side of the protein to a possible effector protein.</text>
</comment>
<protein>
    <recommendedName>
        <fullName evidence="1">Cyclic diguanosine monophosphate-binding protein</fullName>
        <shortName evidence="1">c-di-GMP-binding protein</shortName>
    </recommendedName>
    <alternativeName>
        <fullName evidence="1">Pilz domain-containing protein</fullName>
    </alternativeName>
</protein>
<dbReference type="Proteomes" id="UP000001730">
    <property type="component" value="Chromosome 1"/>
</dbReference>
<dbReference type="Gene3D" id="2.40.10.220">
    <property type="entry name" value="predicted glycosyltransferase like domains"/>
    <property type="match status" value="1"/>
</dbReference>
<dbReference type="EMBL" id="FM178379">
    <property type="protein sequence ID" value="CAQ78341.1"/>
    <property type="molecule type" value="Genomic_DNA"/>
</dbReference>
<reference evidence="3 4" key="1">
    <citation type="journal article" date="2008" name="BMC Genomics">
        <title>The genome sequence of the fish pathogen Aliivibrio salmonicida strain LFI1238 shows extensive evidence of gene decay.</title>
        <authorList>
            <person name="Hjerde E."/>
            <person name="Lorentzen M.S."/>
            <person name="Holden M.T."/>
            <person name="Seeger K."/>
            <person name="Paulsen S."/>
            <person name="Bason N."/>
            <person name="Churcher C."/>
            <person name="Harris D."/>
            <person name="Norbertczak H."/>
            <person name="Quail M.A."/>
            <person name="Sanders S."/>
            <person name="Thurston S."/>
            <person name="Parkhill J."/>
            <person name="Willassen N.P."/>
            <person name="Thomson N.R."/>
        </authorList>
    </citation>
    <scope>NUCLEOTIDE SEQUENCE [LARGE SCALE GENOMIC DNA]</scope>
    <source>
        <strain evidence="3 4">LFI1238</strain>
    </source>
</reference>
<dbReference type="InterPro" id="IPR027021">
    <property type="entry name" value="C-di-GMP_BP_PA4608"/>
</dbReference>
<gene>
    <name evidence="3" type="ordered locus">VSAL_I0656</name>
</gene>
<name>B6EGC6_ALISL</name>
<evidence type="ECO:0000259" key="2">
    <source>
        <dbReference type="Pfam" id="PF07238"/>
    </source>
</evidence>
<sequence>MMIERRKFSRVVYQSSITLIQEIQQWKGSLIDLSLHGLLIQLSDHCEIELNNQVIAHFTLNDSDIHIIAECEIIQKTNNMLRLCISHIDIDSISHLKRLIELNVGNDELLLRQLSELTEPN</sequence>
<evidence type="ECO:0000256" key="1">
    <source>
        <dbReference type="PIRNR" id="PIRNR028141"/>
    </source>
</evidence>
<accession>B6EGC6</accession>
<dbReference type="SUPFAM" id="SSF141371">
    <property type="entry name" value="PilZ domain-like"/>
    <property type="match status" value="1"/>
</dbReference>
<dbReference type="HOGENOM" id="CLU_146776_0_1_6"/>
<keyword evidence="1" id="KW-0973">c-di-GMP</keyword>
<dbReference type="PIRSF" id="PIRSF028141">
    <property type="entry name" value="C-di-GMP_BP_PA4608"/>
    <property type="match status" value="1"/>
</dbReference>
<dbReference type="KEGG" id="vsa:VSAL_I0656"/>
<proteinExistence type="predicted"/>
<dbReference type="eggNOG" id="ENOG5032YUI">
    <property type="taxonomic scope" value="Bacteria"/>
</dbReference>
<evidence type="ECO:0000313" key="4">
    <source>
        <dbReference type="Proteomes" id="UP000001730"/>
    </source>
</evidence>
<keyword evidence="1" id="KW-0547">Nucleotide-binding</keyword>
<dbReference type="Pfam" id="PF07238">
    <property type="entry name" value="PilZ"/>
    <property type="match status" value="1"/>
</dbReference>
<evidence type="ECO:0000313" key="3">
    <source>
        <dbReference type="EMBL" id="CAQ78341.1"/>
    </source>
</evidence>
<dbReference type="AlphaFoldDB" id="B6EGC6"/>
<dbReference type="InterPro" id="IPR009875">
    <property type="entry name" value="PilZ_domain"/>
</dbReference>
<keyword evidence="4" id="KW-1185">Reference proteome</keyword>